<proteinExistence type="predicted"/>
<sequence length="70" mass="7943">MRVIIDRFEEEYAVVELEDGSMAYLPAKLLPGAREGDVVEIKVDQAETARRKRLIQELRKKAVQGEDGRG</sequence>
<keyword evidence="2" id="KW-1185">Reference proteome</keyword>
<dbReference type="AlphaFoldDB" id="A0A8J6LMR7"/>
<dbReference type="Gene3D" id="6.20.120.50">
    <property type="match status" value="1"/>
</dbReference>
<dbReference type="Pfam" id="PF11213">
    <property type="entry name" value="DUF3006"/>
    <property type="match status" value="1"/>
</dbReference>
<gene>
    <name evidence="1" type="ORF">G5B42_06020</name>
</gene>
<organism evidence="1 2">
    <name type="scientific">Capillibacterium thermochitinicola</name>
    <dbReference type="NCBI Taxonomy" id="2699427"/>
    <lineage>
        <taxon>Bacteria</taxon>
        <taxon>Bacillati</taxon>
        <taxon>Bacillota</taxon>
        <taxon>Capillibacterium</taxon>
    </lineage>
</organism>
<dbReference type="EMBL" id="JAAKDE010000012">
    <property type="protein sequence ID" value="MBA2133098.1"/>
    <property type="molecule type" value="Genomic_DNA"/>
</dbReference>
<comment type="caution">
    <text evidence="1">The sequence shown here is derived from an EMBL/GenBank/DDBJ whole genome shotgun (WGS) entry which is preliminary data.</text>
</comment>
<reference evidence="1" key="1">
    <citation type="submission" date="2020-06" db="EMBL/GenBank/DDBJ databases">
        <title>Novel chitinolytic bacterium.</title>
        <authorList>
            <person name="Ungkulpasvich U."/>
            <person name="Kosugi A."/>
            <person name="Uke A."/>
        </authorList>
    </citation>
    <scope>NUCLEOTIDE SEQUENCE</scope>
    <source>
        <strain evidence="1">UUS1-1</strain>
    </source>
</reference>
<evidence type="ECO:0000313" key="2">
    <source>
        <dbReference type="Proteomes" id="UP000657177"/>
    </source>
</evidence>
<accession>A0A8J6LMR7</accession>
<protein>
    <submittedName>
        <fullName evidence="1">DUF3006 domain-containing protein</fullName>
    </submittedName>
</protein>
<dbReference type="RefSeq" id="WP_181339555.1">
    <property type="nucleotide sequence ID" value="NZ_JAAKDE010000012.1"/>
</dbReference>
<evidence type="ECO:0000313" key="1">
    <source>
        <dbReference type="EMBL" id="MBA2133098.1"/>
    </source>
</evidence>
<name>A0A8J6LMR7_9FIRM</name>
<dbReference type="Proteomes" id="UP000657177">
    <property type="component" value="Unassembled WGS sequence"/>
</dbReference>
<dbReference type="InterPro" id="IPR021377">
    <property type="entry name" value="DUF3006"/>
</dbReference>